<reference evidence="8 9" key="2">
    <citation type="submission" date="2018-08" db="EMBL/GenBank/DDBJ databases">
        <title>Aphanomyces genome sequencing and annotation.</title>
        <authorList>
            <person name="Minardi D."/>
            <person name="Oidtmann B."/>
            <person name="Van Der Giezen M."/>
            <person name="Studholme D.J."/>
        </authorList>
    </citation>
    <scope>NUCLEOTIDE SEQUENCE [LARGE SCALE GENOMIC DNA]</scope>
    <source>
        <strain evidence="6 10">197901</strain>
        <strain evidence="3 11">D2</strain>
        <strain evidence="5 14">FDL457</strain>
        <strain evidence="1 8">Kv</strain>
        <strain evidence="4 9">SA</strain>
        <strain evidence="2 13">Si</strain>
    </source>
</reference>
<dbReference type="EMBL" id="QUTE01013973">
    <property type="protein sequence ID" value="RHZ03378.1"/>
    <property type="molecule type" value="Genomic_DNA"/>
</dbReference>
<protein>
    <submittedName>
        <fullName evidence="3">Uncharacterized protein</fullName>
    </submittedName>
</protein>
<evidence type="ECO:0000313" key="8">
    <source>
        <dbReference type="Proteomes" id="UP000265427"/>
    </source>
</evidence>
<evidence type="ECO:0000313" key="12">
    <source>
        <dbReference type="Proteomes" id="UP000275652"/>
    </source>
</evidence>
<evidence type="ECO:0000313" key="1">
    <source>
        <dbReference type="EMBL" id="RHY00909.1"/>
    </source>
</evidence>
<evidence type="ECO:0000313" key="3">
    <source>
        <dbReference type="EMBL" id="RHY64431.1"/>
    </source>
</evidence>
<evidence type="ECO:0000313" key="10">
    <source>
        <dbReference type="Proteomes" id="UP000266196"/>
    </source>
</evidence>
<dbReference type="EMBL" id="QUTI01018421">
    <property type="protein sequence ID" value="RLO10233.1"/>
    <property type="molecule type" value="Genomic_DNA"/>
</dbReference>
<dbReference type="Proteomes" id="UP000266643">
    <property type="component" value="Unassembled WGS sequence"/>
</dbReference>
<dbReference type="VEuPathDB" id="FungiDB:H257_13989"/>
<dbReference type="EMBL" id="QUTD01005051">
    <property type="protein sequence ID" value="RHY64431.1"/>
    <property type="molecule type" value="Genomic_DNA"/>
</dbReference>
<dbReference type="AlphaFoldDB" id="A0A397DMV8"/>
<evidence type="ECO:0000313" key="6">
    <source>
        <dbReference type="EMBL" id="RHZ03378.1"/>
    </source>
</evidence>
<dbReference type="EMBL" id="QUSZ01008118">
    <property type="protein sequence ID" value="RHY00909.1"/>
    <property type="molecule type" value="Genomic_DNA"/>
</dbReference>
<accession>A0A397DMV8</accession>
<dbReference type="Proteomes" id="UP000283543">
    <property type="component" value="Unassembled WGS sequence"/>
</dbReference>
<evidence type="ECO:0000313" key="2">
    <source>
        <dbReference type="EMBL" id="RHY40453.1"/>
    </source>
</evidence>
<dbReference type="EMBL" id="QUTC01003410">
    <property type="protein sequence ID" value="RHY70137.1"/>
    <property type="molecule type" value="Genomic_DNA"/>
</dbReference>
<reference evidence="7 12" key="1">
    <citation type="journal article" date="2018" name="J. Invertebr. Pathol.">
        <title>New genotyping method for the causative agent of crayfish plague (Aphanomyces astaci) based on whole genome data.</title>
        <authorList>
            <person name="Minardi D."/>
            <person name="Studholme D.J."/>
            <person name="van der Giezen M."/>
            <person name="Pretto T."/>
            <person name="Oidtmann B."/>
        </authorList>
    </citation>
    <scope>NUCLEOTIDE SEQUENCE [LARGE SCALE GENOMIC DNA]</scope>
    <source>
        <strain evidence="7 12">KB13</strain>
    </source>
</reference>
<evidence type="ECO:0000313" key="9">
    <source>
        <dbReference type="Proteomes" id="UP000265716"/>
    </source>
</evidence>
<dbReference type="EMBL" id="QUTF01022397">
    <property type="protein sequence ID" value="RHY89630.1"/>
    <property type="molecule type" value="Genomic_DNA"/>
</dbReference>
<gene>
    <name evidence="5" type="ORF">DYB26_015406</name>
    <name evidence="7" type="ORF">DYB28_008546</name>
    <name evidence="3" type="ORF">DYB30_003923</name>
    <name evidence="6" type="ORF">DYB31_009698</name>
    <name evidence="2" type="ORF">DYB34_001007</name>
    <name evidence="1" type="ORF">DYB36_004915</name>
    <name evidence="4" type="ORF">DYB38_008128</name>
</gene>
<dbReference type="Proteomes" id="UP000275652">
    <property type="component" value="Unassembled WGS sequence"/>
</dbReference>
<comment type="caution">
    <text evidence="3">The sequence shown here is derived from an EMBL/GenBank/DDBJ whole genome shotgun (WGS) entry which is preliminary data.</text>
</comment>
<proteinExistence type="predicted"/>
<evidence type="ECO:0000313" key="5">
    <source>
        <dbReference type="EMBL" id="RHY89630.1"/>
    </source>
</evidence>
<evidence type="ECO:0000313" key="13">
    <source>
        <dbReference type="Proteomes" id="UP000283543"/>
    </source>
</evidence>
<evidence type="ECO:0000313" key="11">
    <source>
        <dbReference type="Proteomes" id="UP000266643"/>
    </source>
</evidence>
<name>A0A397DMV8_APHAT</name>
<evidence type="ECO:0000313" key="14">
    <source>
        <dbReference type="Proteomes" id="UP000286510"/>
    </source>
</evidence>
<dbReference type="EMBL" id="QUTB01009872">
    <property type="protein sequence ID" value="RHY40453.1"/>
    <property type="molecule type" value="Genomic_DNA"/>
</dbReference>
<dbReference type="Proteomes" id="UP000265427">
    <property type="component" value="Unassembled WGS sequence"/>
</dbReference>
<evidence type="ECO:0000313" key="7">
    <source>
        <dbReference type="EMBL" id="RLO10233.1"/>
    </source>
</evidence>
<dbReference type="Proteomes" id="UP000266196">
    <property type="component" value="Unassembled WGS sequence"/>
</dbReference>
<evidence type="ECO:0000313" key="4">
    <source>
        <dbReference type="EMBL" id="RHY70137.1"/>
    </source>
</evidence>
<dbReference type="Proteomes" id="UP000286510">
    <property type="component" value="Unassembled WGS sequence"/>
</dbReference>
<organism evidence="3 11">
    <name type="scientific">Aphanomyces astaci</name>
    <name type="common">Crayfish plague agent</name>
    <dbReference type="NCBI Taxonomy" id="112090"/>
    <lineage>
        <taxon>Eukaryota</taxon>
        <taxon>Sar</taxon>
        <taxon>Stramenopiles</taxon>
        <taxon>Oomycota</taxon>
        <taxon>Saprolegniomycetes</taxon>
        <taxon>Saprolegniales</taxon>
        <taxon>Verrucalvaceae</taxon>
        <taxon>Aphanomyces</taxon>
    </lineage>
</organism>
<dbReference type="Proteomes" id="UP000265716">
    <property type="component" value="Unassembled WGS sequence"/>
</dbReference>
<sequence>MNNIPSFIIPRLHKMAPSSSKPTSAKPVVVSPELKSLDVDFFCDIVLPDGQALDFVPWESLTLMAQQKELALAMHDAVVRWQAMKAHVAIPQVLSVVAAGIIPALHL</sequence>